<sequence>MQSFTASLKLWLSMQCQMLGGVSAAMLVQTTFGVSPKIVAKWPNAAANNAALREALAQVLDKKRLHLEPDGDGHFILGQPLVIDGEPWGVLLLHLQLKDKKELPAVLKNLKLGQYWLQFLLQQPDEAPPPAVVPIIDKNSASPALLQLSASLLKENSLQETAISLVNLLAGFLQATRVSLGVRDANNIALEAISFSANFDKRTQAMQAISEAMAEALEQGAAIDFPPAHIAEPAPDSESTLPVLIKHAHQQLQQQQQLQSVHSLLVRNGDVIIGVLTIELDKQAALTNDQRSFVQQALHFAGTIIALRQQAGASVWQGLKQRTAQRLERWFGEDSWRGKIIATLLLILVVALFVPLDYRVSADATLQTTEKYLVVSPQDGYLGKITARPGDSVKKGAALAQLNDEDLRLERQKLASQVQQYRQAYDTALANSDRVDAAIADAQMDQASIQLRLIDQQLGRTQLIAPMDGIIVSDDISQTQGAPVKQGDVLFEIAAAQGFLVQLFVDERDIAAVQSGQEGQVKFSSLPGDVFAVRVKSVTPISEVREGRNYFRVDAELIQELDVLRPGMTGTGKLTAGRRALGWIWFHDLWHWLRLTLW</sequence>
<dbReference type="InterPro" id="IPR003018">
    <property type="entry name" value="GAF"/>
</dbReference>
<accession>A0ABU1V0I4</accession>
<keyword evidence="8" id="KW-1185">Reference proteome</keyword>
<dbReference type="Pfam" id="PF01590">
    <property type="entry name" value="GAF"/>
    <property type="match status" value="1"/>
</dbReference>
<evidence type="ECO:0000256" key="2">
    <source>
        <dbReference type="ARBA" id="ARBA00023054"/>
    </source>
</evidence>
<dbReference type="InterPro" id="IPR029016">
    <property type="entry name" value="GAF-like_dom_sf"/>
</dbReference>
<dbReference type="Pfam" id="PF25973">
    <property type="entry name" value="BSH_CzcB"/>
    <property type="match status" value="1"/>
</dbReference>
<dbReference type="RefSeq" id="WP_310073687.1">
    <property type="nucleotide sequence ID" value="NZ_JAVDVX010000005.1"/>
</dbReference>
<dbReference type="InterPro" id="IPR050465">
    <property type="entry name" value="UPF0194_transport"/>
</dbReference>
<dbReference type="PANTHER" id="PTHR32347:SF23">
    <property type="entry name" value="BLL5650 PROTEIN"/>
    <property type="match status" value="1"/>
</dbReference>
<dbReference type="Gene3D" id="2.40.30.170">
    <property type="match status" value="1"/>
</dbReference>
<dbReference type="SUPFAM" id="SSF55781">
    <property type="entry name" value="GAF domain-like"/>
    <property type="match status" value="1"/>
</dbReference>
<evidence type="ECO:0000259" key="6">
    <source>
        <dbReference type="Pfam" id="PF25973"/>
    </source>
</evidence>
<dbReference type="InterPro" id="IPR058647">
    <property type="entry name" value="BSH_CzcB-like"/>
</dbReference>
<name>A0ABU1V0I4_9GAMM</name>
<feature type="domain" description="CusB-like beta-barrel" evidence="5">
    <location>
        <begin position="504"/>
        <end position="576"/>
    </location>
</feature>
<evidence type="ECO:0000256" key="3">
    <source>
        <dbReference type="SAM" id="Coils"/>
    </source>
</evidence>
<comment type="caution">
    <text evidence="7">The sequence shown here is derived from an EMBL/GenBank/DDBJ whole genome shotgun (WGS) entry which is preliminary data.</text>
</comment>
<feature type="domain" description="CzcB-like barrel-sandwich hybrid" evidence="6">
    <location>
        <begin position="374"/>
        <end position="494"/>
    </location>
</feature>
<organism evidence="7 8">
    <name type="scientific">Cellvibrio fibrivorans</name>
    <dbReference type="NCBI Taxonomy" id="126350"/>
    <lineage>
        <taxon>Bacteria</taxon>
        <taxon>Pseudomonadati</taxon>
        <taxon>Pseudomonadota</taxon>
        <taxon>Gammaproteobacteria</taxon>
        <taxon>Cellvibrionales</taxon>
        <taxon>Cellvibrionaceae</taxon>
        <taxon>Cellvibrio</taxon>
    </lineage>
</organism>
<keyword evidence="2 3" id="KW-0175">Coiled coil</keyword>
<dbReference type="SUPFAM" id="SSF111369">
    <property type="entry name" value="HlyD-like secretion proteins"/>
    <property type="match status" value="1"/>
</dbReference>
<dbReference type="Pfam" id="PF25954">
    <property type="entry name" value="Beta-barrel_RND_2"/>
    <property type="match status" value="1"/>
</dbReference>
<dbReference type="Gene3D" id="3.30.450.40">
    <property type="match status" value="1"/>
</dbReference>
<dbReference type="Proteomes" id="UP001253595">
    <property type="component" value="Unassembled WGS sequence"/>
</dbReference>
<reference evidence="7 8" key="1">
    <citation type="submission" date="2023-07" db="EMBL/GenBank/DDBJ databases">
        <title>Sorghum-associated microbial communities from plants grown in Nebraska, USA.</title>
        <authorList>
            <person name="Schachtman D."/>
        </authorList>
    </citation>
    <scope>NUCLEOTIDE SEQUENCE [LARGE SCALE GENOMIC DNA]</scope>
    <source>
        <strain evidence="7 8">BE190</strain>
    </source>
</reference>
<dbReference type="InterPro" id="IPR058792">
    <property type="entry name" value="Beta-barrel_RND_2"/>
</dbReference>
<evidence type="ECO:0000313" key="8">
    <source>
        <dbReference type="Proteomes" id="UP001253595"/>
    </source>
</evidence>
<dbReference type="EMBL" id="JAVDVX010000005">
    <property type="protein sequence ID" value="MDR7090951.1"/>
    <property type="molecule type" value="Genomic_DNA"/>
</dbReference>
<evidence type="ECO:0000259" key="4">
    <source>
        <dbReference type="Pfam" id="PF01590"/>
    </source>
</evidence>
<gene>
    <name evidence="7" type="ORF">J2X05_002977</name>
</gene>
<feature type="coiled-coil region" evidence="3">
    <location>
        <begin position="404"/>
        <end position="431"/>
    </location>
</feature>
<dbReference type="PANTHER" id="PTHR32347">
    <property type="entry name" value="EFFLUX SYSTEM COMPONENT YKNX-RELATED"/>
    <property type="match status" value="1"/>
</dbReference>
<evidence type="ECO:0000313" key="7">
    <source>
        <dbReference type="EMBL" id="MDR7090951.1"/>
    </source>
</evidence>
<evidence type="ECO:0000259" key="5">
    <source>
        <dbReference type="Pfam" id="PF25954"/>
    </source>
</evidence>
<proteinExistence type="predicted"/>
<protein>
    <submittedName>
        <fullName evidence="7">RND family efflux transporter MFP subunit</fullName>
    </submittedName>
</protein>
<feature type="domain" description="GAF" evidence="4">
    <location>
        <begin position="158"/>
        <end position="303"/>
    </location>
</feature>
<dbReference type="Gene3D" id="2.40.50.100">
    <property type="match status" value="1"/>
</dbReference>
<evidence type="ECO:0000256" key="1">
    <source>
        <dbReference type="ARBA" id="ARBA00004196"/>
    </source>
</evidence>
<comment type="subcellular location">
    <subcellularLocation>
        <location evidence="1">Cell envelope</location>
    </subcellularLocation>
</comment>